<comment type="caution">
    <text evidence="2">The sequence shown here is derived from an EMBL/GenBank/DDBJ whole genome shotgun (WGS) entry which is preliminary data.</text>
</comment>
<comment type="similarity">
    <text evidence="1">Belongs to the 3-oxoacid CoA-transferase subunit B family.</text>
</comment>
<dbReference type="SUPFAM" id="SSF100950">
    <property type="entry name" value="NagB/RpiA/CoA transferase-like"/>
    <property type="match status" value="1"/>
</dbReference>
<dbReference type="EMBL" id="WHPN01000327">
    <property type="protein sequence ID" value="KAF4407208.1"/>
    <property type="molecule type" value="Genomic_DNA"/>
</dbReference>
<evidence type="ECO:0000256" key="1">
    <source>
        <dbReference type="ARBA" id="ARBA00007047"/>
    </source>
</evidence>
<organism evidence="2 3">
    <name type="scientific">Streptomyces lycii</name>
    <dbReference type="NCBI Taxonomy" id="2654337"/>
    <lineage>
        <taxon>Bacteria</taxon>
        <taxon>Bacillati</taxon>
        <taxon>Actinomycetota</taxon>
        <taxon>Actinomycetes</taxon>
        <taxon>Kitasatosporales</taxon>
        <taxon>Streptomycetaceae</taxon>
        <taxon>Streptomyces</taxon>
    </lineage>
</organism>
<evidence type="ECO:0000313" key="2">
    <source>
        <dbReference type="EMBL" id="KAF4407208.1"/>
    </source>
</evidence>
<dbReference type="InterPro" id="IPR004165">
    <property type="entry name" value="CoA_trans_fam_I"/>
</dbReference>
<keyword evidence="3" id="KW-1185">Reference proteome</keyword>
<sequence length="265" mass="27367">MTAAATAGTGGAPAAATSSELLSVVASRELAARRTVFAGIGLPTLAASLAHLTVAPDIEIVYESGVCGAHPDRLPETIADAVLITGAEAVLSMAALFGSVLQGGHIDVGFLGAAQIDRLGNLNSSVIGDWERPAVRLPGSGGAMEVMANSREVFVVMRRHDPRSFVAELDFCTSPGPDRALAEGITPLGAGVTRVITELGILAREGVGEELRLIAVHPGVTAGQVRAATGWDLRVADDLAVVEPPTAAELRLLRDEVDPGRVYLR</sequence>
<dbReference type="Gene3D" id="3.40.1080.10">
    <property type="entry name" value="Glutaconate Coenzyme A-transferase"/>
    <property type="match status" value="1"/>
</dbReference>
<dbReference type="GO" id="GO:0016740">
    <property type="term" value="F:transferase activity"/>
    <property type="evidence" value="ECO:0007669"/>
    <property type="project" value="UniProtKB-KW"/>
</dbReference>
<dbReference type="PANTHER" id="PTHR43293:SF3">
    <property type="entry name" value="CHOLESTEROL RING-CLEAVING HYDROLASE IPDB SUBUNIT"/>
    <property type="match status" value="1"/>
</dbReference>
<dbReference type="Proteomes" id="UP000621266">
    <property type="component" value="Unassembled WGS sequence"/>
</dbReference>
<accession>A0ABQ7FFB3</accession>
<dbReference type="Pfam" id="PF01144">
    <property type="entry name" value="CoA_trans"/>
    <property type="match status" value="1"/>
</dbReference>
<gene>
    <name evidence="2" type="ORF">GCU69_20870</name>
</gene>
<protein>
    <submittedName>
        <fullName evidence="2">3-oxoadipate--succinyl-CoA transferase subunit B</fullName>
    </submittedName>
</protein>
<dbReference type="SMART" id="SM00882">
    <property type="entry name" value="CoA_trans"/>
    <property type="match status" value="1"/>
</dbReference>
<reference evidence="2 3" key="1">
    <citation type="submission" date="2019-10" db="EMBL/GenBank/DDBJ databases">
        <title>Streptomyces tenebrisbrunneis sp.nov., an endogenous actinomycete isolated from of Lycium ruthenicum.</title>
        <authorList>
            <person name="Ma L."/>
        </authorList>
    </citation>
    <scope>NUCLEOTIDE SEQUENCE [LARGE SCALE GENOMIC DNA]</scope>
    <source>
        <strain evidence="2 3">TRM 66187</strain>
    </source>
</reference>
<dbReference type="RefSeq" id="WP_098754793.1">
    <property type="nucleotide sequence ID" value="NZ_WHPN01000327.1"/>
</dbReference>
<evidence type="ECO:0000313" key="3">
    <source>
        <dbReference type="Proteomes" id="UP000621266"/>
    </source>
</evidence>
<dbReference type="PANTHER" id="PTHR43293">
    <property type="entry name" value="ACETATE COA-TRANSFERASE YDIF"/>
    <property type="match status" value="1"/>
</dbReference>
<name>A0ABQ7FFB3_9ACTN</name>
<keyword evidence="2" id="KW-0808">Transferase</keyword>
<dbReference type="InterPro" id="IPR037171">
    <property type="entry name" value="NagB/RpiA_transferase-like"/>
</dbReference>
<proteinExistence type="inferred from homology"/>